<evidence type="ECO:0000256" key="1">
    <source>
        <dbReference type="SAM" id="MobiDB-lite"/>
    </source>
</evidence>
<accession>A0ABQ5D7P9</accession>
<organism evidence="2 3">
    <name type="scientific">Tanacetum coccineum</name>
    <dbReference type="NCBI Taxonomy" id="301880"/>
    <lineage>
        <taxon>Eukaryota</taxon>
        <taxon>Viridiplantae</taxon>
        <taxon>Streptophyta</taxon>
        <taxon>Embryophyta</taxon>
        <taxon>Tracheophyta</taxon>
        <taxon>Spermatophyta</taxon>
        <taxon>Magnoliopsida</taxon>
        <taxon>eudicotyledons</taxon>
        <taxon>Gunneridae</taxon>
        <taxon>Pentapetalae</taxon>
        <taxon>asterids</taxon>
        <taxon>campanulids</taxon>
        <taxon>Asterales</taxon>
        <taxon>Asteraceae</taxon>
        <taxon>Asteroideae</taxon>
        <taxon>Anthemideae</taxon>
        <taxon>Anthemidinae</taxon>
        <taxon>Tanacetum</taxon>
    </lineage>
</organism>
<feature type="compositionally biased region" description="Polar residues" evidence="1">
    <location>
        <begin position="208"/>
        <end position="219"/>
    </location>
</feature>
<feature type="region of interest" description="Disordered" evidence="1">
    <location>
        <begin position="105"/>
        <end position="133"/>
    </location>
</feature>
<feature type="region of interest" description="Disordered" evidence="1">
    <location>
        <begin position="208"/>
        <end position="290"/>
    </location>
</feature>
<reference evidence="2" key="1">
    <citation type="journal article" date="2022" name="Int. J. Mol. Sci.">
        <title>Draft Genome of Tanacetum Coccineum: Genomic Comparison of Closely Related Tanacetum-Family Plants.</title>
        <authorList>
            <person name="Yamashiro T."/>
            <person name="Shiraishi A."/>
            <person name="Nakayama K."/>
            <person name="Satake H."/>
        </authorList>
    </citation>
    <scope>NUCLEOTIDE SEQUENCE</scope>
</reference>
<reference evidence="2" key="2">
    <citation type="submission" date="2022-01" db="EMBL/GenBank/DDBJ databases">
        <authorList>
            <person name="Yamashiro T."/>
            <person name="Shiraishi A."/>
            <person name="Satake H."/>
            <person name="Nakayama K."/>
        </authorList>
    </citation>
    <scope>NUCLEOTIDE SEQUENCE</scope>
</reference>
<keyword evidence="3" id="KW-1185">Reference proteome</keyword>
<protein>
    <recommendedName>
        <fullName evidence="4">Xylulose kinase-1</fullName>
    </recommendedName>
</protein>
<name>A0ABQ5D7P9_9ASTR</name>
<gene>
    <name evidence="2" type="ORF">Tco_0925388</name>
</gene>
<feature type="region of interest" description="Disordered" evidence="1">
    <location>
        <begin position="150"/>
        <end position="191"/>
    </location>
</feature>
<dbReference type="Proteomes" id="UP001151760">
    <property type="component" value="Unassembled WGS sequence"/>
</dbReference>
<evidence type="ECO:0000313" key="3">
    <source>
        <dbReference type="Proteomes" id="UP001151760"/>
    </source>
</evidence>
<comment type="caution">
    <text evidence="2">The sequence shown here is derived from an EMBL/GenBank/DDBJ whole genome shotgun (WGS) entry which is preliminary data.</text>
</comment>
<dbReference type="EMBL" id="BQNB010015011">
    <property type="protein sequence ID" value="GJT34969.1"/>
    <property type="molecule type" value="Genomic_DNA"/>
</dbReference>
<proteinExistence type="predicted"/>
<evidence type="ECO:0000313" key="2">
    <source>
        <dbReference type="EMBL" id="GJT34969.1"/>
    </source>
</evidence>
<evidence type="ECO:0008006" key="4">
    <source>
        <dbReference type="Google" id="ProtNLM"/>
    </source>
</evidence>
<sequence>MVACLERNDGNVEFHQIVDFLSSSTIHYALSVSPTIYAYYIEQFWTTAKSQTVNNVKQIHAIVNGKAVVISESLLMNDLLFDNEDGITCLINDDIFENLTLMGFNNTREPQPTPSASQPNVSQPQTEPLQTKTSQIISHAPQIEAHIKQILPSPSTYQRQQPKDPKTYRRTKRGRNTKVPQPGGSPKKFGDEAVYIGEDDRVVRAATTASSLEAEQESGSGPWHQDTMGGMQAQTRSEGVPNLLSDPPLLGGHTLGSGEESMEHQFELTDNVPHSPHDSPLPRVNTPGSDEGSLELKELMDIIMNLSQRVLALEQSKTAQDLVINKLQKKVKRFQKALRASTPGMKLFKIGGSVAERITTARDTLNTASINVSTDRPLKVSAAGPSTSTVGDIFEDEMTTIVDTLVAIRSARHGQPQ</sequence>